<feature type="region of interest" description="Disordered" evidence="1">
    <location>
        <begin position="1"/>
        <end position="33"/>
    </location>
</feature>
<proteinExistence type="predicted"/>
<organism evidence="4 5">
    <name type="scientific">Streptomyces virginiae</name>
    <name type="common">Streptomyces cinnamonensis</name>
    <dbReference type="NCBI Taxonomy" id="1961"/>
    <lineage>
        <taxon>Bacteria</taxon>
        <taxon>Bacillati</taxon>
        <taxon>Actinomycetota</taxon>
        <taxon>Actinomycetes</taxon>
        <taxon>Kitasatosporales</taxon>
        <taxon>Streptomycetaceae</taxon>
        <taxon>Streptomyces</taxon>
    </lineage>
</organism>
<feature type="region of interest" description="Disordered" evidence="1">
    <location>
        <begin position="68"/>
        <end position="103"/>
    </location>
</feature>
<evidence type="ECO:0000256" key="2">
    <source>
        <dbReference type="SAM" id="Phobius"/>
    </source>
</evidence>
<evidence type="ECO:0000313" key="5">
    <source>
        <dbReference type="Proteomes" id="UP001432039"/>
    </source>
</evidence>
<reference evidence="4" key="1">
    <citation type="submission" date="2022-10" db="EMBL/GenBank/DDBJ databases">
        <title>The complete genomes of actinobacterial strains from the NBC collection.</title>
        <authorList>
            <person name="Joergensen T.S."/>
            <person name="Alvarez Arevalo M."/>
            <person name="Sterndorff E.B."/>
            <person name="Faurdal D."/>
            <person name="Vuksanovic O."/>
            <person name="Mourched A.-S."/>
            <person name="Charusanti P."/>
            <person name="Shaw S."/>
            <person name="Blin K."/>
            <person name="Weber T."/>
        </authorList>
    </citation>
    <scope>NUCLEOTIDE SEQUENCE</scope>
    <source>
        <strain evidence="4">NBC_00248</strain>
    </source>
</reference>
<evidence type="ECO:0000313" key="4">
    <source>
        <dbReference type="EMBL" id="WUQ16973.1"/>
    </source>
</evidence>
<dbReference type="Gene3D" id="2.80.10.50">
    <property type="match status" value="1"/>
</dbReference>
<dbReference type="InterPro" id="IPR000772">
    <property type="entry name" value="Ricin_B_lectin"/>
</dbReference>
<dbReference type="PROSITE" id="PS50231">
    <property type="entry name" value="RICIN_B_LECTIN"/>
    <property type="match status" value="1"/>
</dbReference>
<gene>
    <name evidence="4" type="ORF">OG517_39280</name>
</gene>
<keyword evidence="2" id="KW-1133">Transmembrane helix</keyword>
<evidence type="ECO:0000259" key="3">
    <source>
        <dbReference type="Pfam" id="PF00652"/>
    </source>
</evidence>
<dbReference type="SUPFAM" id="SSF50370">
    <property type="entry name" value="Ricin B-like lectins"/>
    <property type="match status" value="1"/>
</dbReference>
<accession>A0ABZ1TQ49</accession>
<feature type="transmembrane region" description="Helical" evidence="2">
    <location>
        <begin position="44"/>
        <end position="63"/>
    </location>
</feature>
<dbReference type="CDD" id="cd00161">
    <property type="entry name" value="beta-trefoil_Ricin-like"/>
    <property type="match status" value="1"/>
</dbReference>
<keyword evidence="2" id="KW-0812">Transmembrane</keyword>
<feature type="domain" description="Ricin B lectin" evidence="3">
    <location>
        <begin position="103"/>
        <end position="237"/>
    </location>
</feature>
<dbReference type="InterPro" id="IPR035992">
    <property type="entry name" value="Ricin_B-like_lectins"/>
</dbReference>
<name>A0ABZ1TQ49_STRVG</name>
<dbReference type="RefSeq" id="WP_328965213.1">
    <property type="nucleotide sequence ID" value="NZ_CP108090.1"/>
</dbReference>
<sequence>MSGTGPDAGDGGREGGRPGDSYHGPSGVQRGSGNLQVNVHEHRVGIVSACAVALVCVATVIAVRVGGTGQDSGAVAPPGGSSAPATATGTAPRTGTADPSALTGRLVNRDSGMCLRVTGTEDDLVAVQDTCTADADRTWTLAQQDGSGDTRTLRNAYSGRCLAVMGTENLAPVRQFACTAARHDGQRWELLWGSGDRADHFVLRNAVTARCLLVQGRGAARPAAQISCGEQYDDQWWHLAP</sequence>
<keyword evidence="5" id="KW-1185">Reference proteome</keyword>
<protein>
    <submittedName>
        <fullName evidence="4">RICIN domain-containing protein</fullName>
    </submittedName>
</protein>
<dbReference type="Proteomes" id="UP001432039">
    <property type="component" value="Chromosome"/>
</dbReference>
<dbReference type="Pfam" id="PF00652">
    <property type="entry name" value="Ricin_B_lectin"/>
    <property type="match status" value="1"/>
</dbReference>
<keyword evidence="2" id="KW-0472">Membrane</keyword>
<feature type="compositionally biased region" description="Low complexity" evidence="1">
    <location>
        <begin position="72"/>
        <end position="99"/>
    </location>
</feature>
<evidence type="ECO:0000256" key="1">
    <source>
        <dbReference type="SAM" id="MobiDB-lite"/>
    </source>
</evidence>
<dbReference type="EMBL" id="CP108090">
    <property type="protein sequence ID" value="WUQ16973.1"/>
    <property type="molecule type" value="Genomic_DNA"/>
</dbReference>